<keyword evidence="5" id="KW-0653">Protein transport</keyword>
<comment type="subcellular location">
    <subcellularLocation>
        <location evidence="1">Nucleus</location>
        <location evidence="1">Nuclear pore complex</location>
    </subcellularLocation>
</comment>
<organism evidence="12 13">
    <name type="scientific">Marchantia polymorpha subsp. ruderalis</name>
    <dbReference type="NCBI Taxonomy" id="1480154"/>
    <lineage>
        <taxon>Eukaryota</taxon>
        <taxon>Viridiplantae</taxon>
        <taxon>Streptophyta</taxon>
        <taxon>Embryophyta</taxon>
        <taxon>Marchantiophyta</taxon>
        <taxon>Marchantiopsida</taxon>
        <taxon>Marchantiidae</taxon>
        <taxon>Marchantiales</taxon>
        <taxon>Marchantiaceae</taxon>
        <taxon>Marchantia</taxon>
    </lineage>
</organism>
<dbReference type="PANTHER" id="PTHR23138">
    <property type="entry name" value="RAN BINDING PROTEIN"/>
    <property type="match status" value="1"/>
</dbReference>
<dbReference type="InterPro" id="IPR011993">
    <property type="entry name" value="PH-like_dom_sf"/>
</dbReference>
<reference evidence="12" key="1">
    <citation type="submission" date="2016-03" db="EMBL/GenBank/DDBJ databases">
        <title>Mechanisms controlling the formation of the plant cell surface in tip-growing cells are functionally conserved among land plants.</title>
        <authorList>
            <person name="Honkanen S."/>
            <person name="Jones V.A."/>
            <person name="Morieri G."/>
            <person name="Champion C."/>
            <person name="Hetherington A.J."/>
            <person name="Kelly S."/>
            <person name="Saint-Marcoux D."/>
            <person name="Proust H."/>
            <person name="Prescott H."/>
            <person name="Dolan L."/>
        </authorList>
    </citation>
    <scope>NUCLEOTIDE SEQUENCE [LARGE SCALE GENOMIC DNA]</scope>
    <source>
        <tissue evidence="12">Whole gametophyte</tissue>
    </source>
</reference>
<evidence type="ECO:0000256" key="1">
    <source>
        <dbReference type="ARBA" id="ARBA00004567"/>
    </source>
</evidence>
<protein>
    <recommendedName>
        <fullName evidence="11">RanBD1 domain-containing protein</fullName>
    </recommendedName>
</protein>
<feature type="compositionally biased region" description="Polar residues" evidence="10">
    <location>
        <begin position="462"/>
        <end position="478"/>
    </location>
</feature>
<keyword evidence="4" id="KW-0509">mRNA transport</keyword>
<keyword evidence="6" id="KW-0007">Acetylation</keyword>
<evidence type="ECO:0000256" key="4">
    <source>
        <dbReference type="ARBA" id="ARBA00022816"/>
    </source>
</evidence>
<dbReference type="SUPFAM" id="SSF50729">
    <property type="entry name" value="PH domain-like"/>
    <property type="match status" value="1"/>
</dbReference>
<dbReference type="GO" id="GO:0051028">
    <property type="term" value="P:mRNA transport"/>
    <property type="evidence" value="ECO:0007669"/>
    <property type="project" value="UniProtKB-KW"/>
</dbReference>
<keyword evidence="9" id="KW-0539">Nucleus</keyword>
<dbReference type="Proteomes" id="UP000077202">
    <property type="component" value="Unassembled WGS sequence"/>
</dbReference>
<keyword evidence="3" id="KW-0677">Repeat</keyword>
<keyword evidence="7" id="KW-0811">Translocation</keyword>
<evidence type="ECO:0000259" key="11">
    <source>
        <dbReference type="PROSITE" id="PS50196"/>
    </source>
</evidence>
<dbReference type="GO" id="GO:0015031">
    <property type="term" value="P:protein transport"/>
    <property type="evidence" value="ECO:0007669"/>
    <property type="project" value="UniProtKB-KW"/>
</dbReference>
<dbReference type="CDD" id="cd13169">
    <property type="entry name" value="RanBD_NUP50_plant"/>
    <property type="match status" value="1"/>
</dbReference>
<feature type="domain" description="RanBD1" evidence="11">
    <location>
        <begin position="335"/>
        <end position="468"/>
    </location>
</feature>
<evidence type="ECO:0000256" key="7">
    <source>
        <dbReference type="ARBA" id="ARBA00023010"/>
    </source>
</evidence>
<dbReference type="PANTHER" id="PTHR23138:SF142">
    <property type="entry name" value="RAN-BINDING PROTEIN 3B-RELATED"/>
    <property type="match status" value="1"/>
</dbReference>
<feature type="compositionally biased region" description="Basic and acidic residues" evidence="10">
    <location>
        <begin position="479"/>
        <end position="491"/>
    </location>
</feature>
<keyword evidence="8" id="KW-0906">Nuclear pore complex</keyword>
<keyword evidence="2" id="KW-0813">Transport</keyword>
<feature type="region of interest" description="Disordered" evidence="10">
    <location>
        <begin position="80"/>
        <end position="133"/>
    </location>
</feature>
<dbReference type="Gene3D" id="2.30.29.30">
    <property type="entry name" value="Pleckstrin-homology domain (PH domain)/Phosphotyrosine-binding domain (PTB)"/>
    <property type="match status" value="1"/>
</dbReference>
<feature type="compositionally biased region" description="Polar residues" evidence="10">
    <location>
        <begin position="515"/>
        <end position="526"/>
    </location>
</feature>
<name>A0A176W639_MARPO</name>
<dbReference type="AlphaFoldDB" id="A0A176W639"/>
<dbReference type="Pfam" id="PF00638">
    <property type="entry name" value="Ran_BP1"/>
    <property type="match status" value="1"/>
</dbReference>
<keyword evidence="13" id="KW-1185">Reference proteome</keyword>
<evidence type="ECO:0000256" key="8">
    <source>
        <dbReference type="ARBA" id="ARBA00023132"/>
    </source>
</evidence>
<dbReference type="Pfam" id="PF08911">
    <property type="entry name" value="NUP50"/>
    <property type="match status" value="1"/>
</dbReference>
<evidence type="ECO:0000313" key="12">
    <source>
        <dbReference type="EMBL" id="OAE28548.1"/>
    </source>
</evidence>
<evidence type="ECO:0000256" key="5">
    <source>
        <dbReference type="ARBA" id="ARBA00022927"/>
    </source>
</evidence>
<proteinExistence type="predicted"/>
<accession>A0A176W639</accession>
<dbReference type="InterPro" id="IPR045207">
    <property type="entry name" value="RanBD_NUP50_plant"/>
</dbReference>
<dbReference type="InterPro" id="IPR015007">
    <property type="entry name" value="NUP2/50/61"/>
</dbReference>
<dbReference type="InterPro" id="IPR045255">
    <property type="entry name" value="RanBP1-like"/>
</dbReference>
<sequence>MASNREEPPSKKRVAARQISKDDDPDSEGEDSSMLGGTFRRASSEVLAERRIVKVRRTPVPSSTPNPFASIKLVPPSLAPVVQESSNPPSFSIPVSTNSAQNPSAADVEVKASAPTLDGGVADNSDEVGSTASEVAVEKSIVVTEGASEASDLGQGGTIDSNEVAGAGDVAESVPGEITETVKETVLVVEKEASSNNNGDIIDKSSEEQEKASESESVGPSGASSETFQQLSGTKNAFAGSFGTGFGSTPFIFSTSSNPSSQASSGFASFGTPFTASSQPFGSSLSFGQSLFGAKSSSAGAFPSLSSVFGKSNGSGCTPLFGSSAPAAAPTTGAPSPAVVSLQEVTVETGEEKEKAVFTADASLFEFIDGGWKERGKGELRVNVSEEKDKRPRLVMRSKGNLRLLLNASLFPDMKLSKMDNRGISFVCANSAAEGRTGLTTYAVKVKDAVVASEFSATVQAHKGNVNSEPRTPESSPKATERPAKVAEISETRATLPSAAQHCIAGQVETESRKTQNQTRITDAST</sequence>
<dbReference type="EMBL" id="LVLJ01001709">
    <property type="protein sequence ID" value="OAE28548.1"/>
    <property type="molecule type" value="Genomic_DNA"/>
</dbReference>
<feature type="compositionally biased region" description="Basic and acidic residues" evidence="10">
    <location>
        <begin position="201"/>
        <end position="214"/>
    </location>
</feature>
<evidence type="ECO:0000313" key="13">
    <source>
        <dbReference type="Proteomes" id="UP000077202"/>
    </source>
</evidence>
<evidence type="ECO:0000256" key="2">
    <source>
        <dbReference type="ARBA" id="ARBA00022448"/>
    </source>
</evidence>
<evidence type="ECO:0000256" key="6">
    <source>
        <dbReference type="ARBA" id="ARBA00022990"/>
    </source>
</evidence>
<feature type="compositionally biased region" description="Polar residues" evidence="10">
    <location>
        <begin position="83"/>
        <end position="104"/>
    </location>
</feature>
<feature type="region of interest" description="Disordered" evidence="10">
    <location>
        <begin position="146"/>
        <end position="230"/>
    </location>
</feature>
<dbReference type="GO" id="GO:0005643">
    <property type="term" value="C:nuclear pore"/>
    <property type="evidence" value="ECO:0007669"/>
    <property type="project" value="UniProtKB-SubCell"/>
</dbReference>
<evidence type="ECO:0000256" key="9">
    <source>
        <dbReference type="ARBA" id="ARBA00023242"/>
    </source>
</evidence>
<dbReference type="PROSITE" id="PS50196">
    <property type="entry name" value="RANBD1"/>
    <property type="match status" value="1"/>
</dbReference>
<evidence type="ECO:0000256" key="3">
    <source>
        <dbReference type="ARBA" id="ARBA00022737"/>
    </source>
</evidence>
<evidence type="ECO:0000256" key="10">
    <source>
        <dbReference type="SAM" id="MobiDB-lite"/>
    </source>
</evidence>
<feature type="compositionally biased region" description="Basic and acidic residues" evidence="10">
    <location>
        <begin position="1"/>
        <end position="10"/>
    </location>
</feature>
<comment type="caution">
    <text evidence="12">The sequence shown here is derived from an EMBL/GenBank/DDBJ whole genome shotgun (WGS) entry which is preliminary data.</text>
</comment>
<dbReference type="InterPro" id="IPR000156">
    <property type="entry name" value="Ran_bind_dom"/>
</dbReference>
<feature type="region of interest" description="Disordered" evidence="10">
    <location>
        <begin position="1"/>
        <end position="42"/>
    </location>
</feature>
<gene>
    <name evidence="12" type="ORF">AXG93_2175s1310</name>
</gene>
<dbReference type="SMART" id="SM00160">
    <property type="entry name" value="RanBD"/>
    <property type="match status" value="1"/>
</dbReference>
<feature type="region of interest" description="Disordered" evidence="10">
    <location>
        <begin position="462"/>
        <end position="526"/>
    </location>
</feature>